<dbReference type="CDD" id="cd00009">
    <property type="entry name" value="AAA"/>
    <property type="match status" value="1"/>
</dbReference>
<dbReference type="Pfam" id="PF25601">
    <property type="entry name" value="AAA_lid_14"/>
    <property type="match status" value="1"/>
</dbReference>
<keyword evidence="4 7" id="KW-0238">DNA-binding</keyword>
<dbReference type="InterPro" id="IPR025943">
    <property type="entry name" value="Sigma_54_int_dom_ATP-bd_2"/>
</dbReference>
<dbReference type="GO" id="GO:0043565">
    <property type="term" value="F:sequence-specific DNA binding"/>
    <property type="evidence" value="ECO:0007669"/>
    <property type="project" value="InterPro"/>
</dbReference>
<gene>
    <name evidence="7" type="ORF">SAMN05216233_11630</name>
</gene>
<evidence type="ECO:0000256" key="2">
    <source>
        <dbReference type="ARBA" id="ARBA00022840"/>
    </source>
</evidence>
<dbReference type="Gene3D" id="1.10.8.60">
    <property type="match status" value="1"/>
</dbReference>
<name>A0A1G5HW25_9BACT</name>
<feature type="domain" description="Sigma-54 factor interaction" evidence="6">
    <location>
        <begin position="204"/>
        <end position="434"/>
    </location>
</feature>
<dbReference type="PANTHER" id="PTHR32071">
    <property type="entry name" value="TRANSCRIPTIONAL REGULATORY PROTEIN"/>
    <property type="match status" value="1"/>
</dbReference>
<dbReference type="FunFam" id="3.40.50.300:FF:000006">
    <property type="entry name" value="DNA-binding transcriptional regulator NtrC"/>
    <property type="match status" value="1"/>
</dbReference>
<accession>A0A1G5HW25</accession>
<evidence type="ECO:0000259" key="6">
    <source>
        <dbReference type="PROSITE" id="PS50045"/>
    </source>
</evidence>
<dbReference type="SUPFAM" id="SSF52540">
    <property type="entry name" value="P-loop containing nucleoside triphosphate hydrolases"/>
    <property type="match status" value="1"/>
</dbReference>
<dbReference type="SUPFAM" id="SSF46689">
    <property type="entry name" value="Homeodomain-like"/>
    <property type="match status" value="1"/>
</dbReference>
<dbReference type="EMBL" id="FMUX01000016">
    <property type="protein sequence ID" value="SCY68042.1"/>
    <property type="molecule type" value="Genomic_DNA"/>
</dbReference>
<reference evidence="7 8" key="1">
    <citation type="submission" date="2016-10" db="EMBL/GenBank/DDBJ databases">
        <authorList>
            <person name="de Groot N.N."/>
        </authorList>
    </citation>
    <scope>NUCLEOTIDE SEQUENCE [LARGE SCALE GENOMIC DNA]</scope>
    <source>
        <strain evidence="7 8">AA1</strain>
    </source>
</reference>
<dbReference type="InterPro" id="IPR002078">
    <property type="entry name" value="Sigma_54_int"/>
</dbReference>
<dbReference type="AlphaFoldDB" id="A0A1G5HW25"/>
<dbReference type="GO" id="GO:0006355">
    <property type="term" value="P:regulation of DNA-templated transcription"/>
    <property type="evidence" value="ECO:0007669"/>
    <property type="project" value="InterPro"/>
</dbReference>
<organism evidence="7 8">
    <name type="scientific">Desulfoluna spongiiphila</name>
    <dbReference type="NCBI Taxonomy" id="419481"/>
    <lineage>
        <taxon>Bacteria</taxon>
        <taxon>Pseudomonadati</taxon>
        <taxon>Thermodesulfobacteriota</taxon>
        <taxon>Desulfobacteria</taxon>
        <taxon>Desulfobacterales</taxon>
        <taxon>Desulfolunaceae</taxon>
        <taxon>Desulfoluna</taxon>
    </lineage>
</organism>
<dbReference type="Pfam" id="PF02954">
    <property type="entry name" value="HTH_8"/>
    <property type="match status" value="1"/>
</dbReference>
<dbReference type="InterPro" id="IPR025662">
    <property type="entry name" value="Sigma_54_int_dom_ATP-bd_1"/>
</dbReference>
<dbReference type="Proteomes" id="UP000198870">
    <property type="component" value="Unassembled WGS sequence"/>
</dbReference>
<dbReference type="SUPFAM" id="SSF55781">
    <property type="entry name" value="GAF domain-like"/>
    <property type="match status" value="1"/>
</dbReference>
<protein>
    <submittedName>
        <fullName evidence="7">Transcriptional regulator containing GAF, AAA-type ATPase, and DNA-binding Fis domains</fullName>
    </submittedName>
</protein>
<keyword evidence="5" id="KW-0804">Transcription</keyword>
<dbReference type="PROSITE" id="PS00675">
    <property type="entry name" value="SIGMA54_INTERACT_1"/>
    <property type="match status" value="1"/>
</dbReference>
<dbReference type="PROSITE" id="PS00676">
    <property type="entry name" value="SIGMA54_INTERACT_2"/>
    <property type="match status" value="1"/>
</dbReference>
<dbReference type="Pfam" id="PF00158">
    <property type="entry name" value="Sigma54_activat"/>
    <property type="match status" value="1"/>
</dbReference>
<dbReference type="PANTHER" id="PTHR32071:SF117">
    <property type="entry name" value="PTS-DEPENDENT DIHYDROXYACETONE KINASE OPERON REGULATORY PROTEIN-RELATED"/>
    <property type="match status" value="1"/>
</dbReference>
<evidence type="ECO:0000256" key="5">
    <source>
        <dbReference type="ARBA" id="ARBA00023163"/>
    </source>
</evidence>
<dbReference type="InterPro" id="IPR002197">
    <property type="entry name" value="HTH_Fis"/>
</dbReference>
<evidence type="ECO:0000256" key="1">
    <source>
        <dbReference type="ARBA" id="ARBA00022741"/>
    </source>
</evidence>
<dbReference type="PROSITE" id="PS50045">
    <property type="entry name" value="SIGMA54_INTERACT_4"/>
    <property type="match status" value="1"/>
</dbReference>
<dbReference type="Gene3D" id="3.40.50.300">
    <property type="entry name" value="P-loop containing nucleotide triphosphate hydrolases"/>
    <property type="match status" value="1"/>
</dbReference>
<keyword evidence="1" id="KW-0547">Nucleotide-binding</keyword>
<dbReference type="SMART" id="SM00382">
    <property type="entry name" value="AAA"/>
    <property type="match status" value="1"/>
</dbReference>
<dbReference type="STRING" id="419481.SAMN05216233_11630"/>
<dbReference type="InterPro" id="IPR003593">
    <property type="entry name" value="AAA+_ATPase"/>
</dbReference>
<keyword evidence="3" id="KW-0805">Transcription regulation</keyword>
<dbReference type="InterPro" id="IPR027417">
    <property type="entry name" value="P-loop_NTPase"/>
</dbReference>
<keyword evidence="2" id="KW-0067">ATP-binding</keyword>
<dbReference type="OrthoDB" id="9763792at2"/>
<dbReference type="GO" id="GO:0005524">
    <property type="term" value="F:ATP binding"/>
    <property type="evidence" value="ECO:0007669"/>
    <property type="project" value="UniProtKB-KW"/>
</dbReference>
<proteinExistence type="predicted"/>
<dbReference type="InterPro" id="IPR058031">
    <property type="entry name" value="AAA_lid_NorR"/>
</dbReference>
<dbReference type="RefSeq" id="WP_092212964.1">
    <property type="nucleotide sequence ID" value="NZ_FMUX01000016.1"/>
</dbReference>
<evidence type="ECO:0000256" key="4">
    <source>
        <dbReference type="ARBA" id="ARBA00023125"/>
    </source>
</evidence>
<dbReference type="Gene3D" id="1.10.10.60">
    <property type="entry name" value="Homeodomain-like"/>
    <property type="match status" value="1"/>
</dbReference>
<dbReference type="PROSITE" id="PS00688">
    <property type="entry name" value="SIGMA54_INTERACT_3"/>
    <property type="match status" value="1"/>
</dbReference>
<dbReference type="InterPro" id="IPR025944">
    <property type="entry name" value="Sigma_54_int_dom_CS"/>
</dbReference>
<keyword evidence="8" id="KW-1185">Reference proteome</keyword>
<evidence type="ECO:0000313" key="8">
    <source>
        <dbReference type="Proteomes" id="UP000198870"/>
    </source>
</evidence>
<evidence type="ECO:0000313" key="7">
    <source>
        <dbReference type="EMBL" id="SCY68042.1"/>
    </source>
</evidence>
<evidence type="ECO:0000256" key="3">
    <source>
        <dbReference type="ARBA" id="ARBA00023015"/>
    </source>
</evidence>
<dbReference type="InterPro" id="IPR009057">
    <property type="entry name" value="Homeodomain-like_sf"/>
</dbReference>
<sequence>MPTPSPTDDLHFFQETVSHLSGSLELADSMVSVFNHLGNHFPLEGISLHQYSQGLNALKLLFLVREGRFDYVETLVDLTPREGALMLHFEQAGDVILERKISRGGGAAKHAQALGHLLPVEPRAYLVGILTSGNETVGHLCFIGKEEDCFTEEHERKIRLLLTPFALAMSNMLRFQRVLAFQERLNEEKRGLERALEQLRDNRIVGGLGGLGSVMEVVRRLEGREVPVLILGETGTGKELIADEVQRISPRRNAPFVKVNCGAIPEGLMDGELFGYEKGAFTGATRSRPGFFEQAHGGTLFLDEVGELTPQVQVRLLRVLQNGVVERLGGKESISVDVRIIAATHRNLEAMMKQGAFREDLYYRLYVFPVMVPPLRERKQDLEALAYHFIEKIRRRLKLPQSPSLSPRSVDALMHYAWPGNVRELENLVERAMTLWPGGPLHLDRLLPRESELYQETPENLSALERLVEEKVAACFETQMPGAQIRETKSAASGQPLQTLDEATRKCIEAALSHCRGKVHGPTGAAAVLGINPSTLRNKMAKLQIRADAWKQ</sequence>